<comment type="caution">
    <text evidence="1">The sequence shown here is derived from an EMBL/GenBank/DDBJ whole genome shotgun (WGS) entry which is preliminary data.</text>
</comment>
<evidence type="ECO:0000313" key="2">
    <source>
        <dbReference type="Proteomes" id="UP001152607"/>
    </source>
</evidence>
<reference evidence="1" key="1">
    <citation type="submission" date="2023-01" db="EMBL/GenBank/DDBJ databases">
        <authorList>
            <person name="Van Ghelder C."/>
            <person name="Rancurel C."/>
        </authorList>
    </citation>
    <scope>NUCLEOTIDE SEQUENCE</scope>
    <source>
        <strain evidence="1">CNCM I-4278</strain>
    </source>
</reference>
<evidence type="ECO:0000313" key="1">
    <source>
        <dbReference type="EMBL" id="CAI6254322.1"/>
    </source>
</evidence>
<dbReference type="AlphaFoldDB" id="A0A9W4U133"/>
<keyword evidence="2" id="KW-1185">Reference proteome</keyword>
<proteinExistence type="predicted"/>
<dbReference type="EMBL" id="CAOQHR010000001">
    <property type="protein sequence ID" value="CAI6254322.1"/>
    <property type="molecule type" value="Genomic_DNA"/>
</dbReference>
<organism evidence="1 2">
    <name type="scientific">Periconia digitata</name>
    <dbReference type="NCBI Taxonomy" id="1303443"/>
    <lineage>
        <taxon>Eukaryota</taxon>
        <taxon>Fungi</taxon>
        <taxon>Dikarya</taxon>
        <taxon>Ascomycota</taxon>
        <taxon>Pezizomycotina</taxon>
        <taxon>Dothideomycetes</taxon>
        <taxon>Pleosporomycetidae</taxon>
        <taxon>Pleosporales</taxon>
        <taxon>Massarineae</taxon>
        <taxon>Periconiaceae</taxon>
        <taxon>Periconia</taxon>
    </lineage>
</organism>
<name>A0A9W4U133_9PLEO</name>
<dbReference type="Proteomes" id="UP001152607">
    <property type="component" value="Unassembled WGS sequence"/>
</dbReference>
<accession>A0A9W4U133</accession>
<sequence>MTVYEMFQPNRGQHPIQANSPCLWLNLGRVAHGIMGAVREMERTCETRHHVISRRRRCGCYNVCTTHSLSLTHASTREEACTRSDVGAAQASSPESSRGKGLRWSGLVTSALSQSINQSISQWEAIQSTGDRHCSQSAVCPPISRYQMQRRPLYQLACPFITEPGLDEGEKMTATTKKSSPSEKCDGYVIQVHHVRTPDRDDTRMYRCCSRLHLLHQPQNNYME</sequence>
<gene>
    <name evidence="1" type="ORF">PDIGIT_LOCUS1094</name>
</gene>
<protein>
    <submittedName>
        <fullName evidence="1">Uncharacterized protein</fullName>
    </submittedName>
</protein>